<proteinExistence type="predicted"/>
<dbReference type="RefSeq" id="WP_198886411.1">
    <property type="nucleotide sequence ID" value="NZ_JAEKKB010000003.1"/>
</dbReference>
<sequence length="202" mass="23589">MKPENYINKLIHELSDPQRVRLGRQRQIISLDNHEDPMTFILHSGIVAVYRTRDQLLLKFIEAPMIVGMNDLIDTNAGFYMQACDEIKYEIKPLKSTLEIINQRNLWQEAAYSYMYAIKRLLEAHETSVGLSTYELIRLNLVSLMTEKENLRLAVNACDYIQEKTHLSRSRVMKILSDLKAGDYIEIDRGILKKINRLPDNY</sequence>
<protein>
    <submittedName>
        <fullName evidence="2">Crp/Fnr family transcriptional regulator</fullName>
    </submittedName>
</protein>
<dbReference type="Pfam" id="PF15977">
    <property type="entry name" value="HTH_46"/>
    <property type="match status" value="1"/>
</dbReference>
<name>A0A455VMF4_ENTAS</name>
<dbReference type="EMBL" id="AP019533">
    <property type="protein sequence ID" value="BBI94493.1"/>
    <property type="molecule type" value="Genomic_DNA"/>
</dbReference>
<evidence type="ECO:0000313" key="2">
    <source>
        <dbReference type="EMBL" id="BBI94493.1"/>
    </source>
</evidence>
<evidence type="ECO:0000259" key="1">
    <source>
        <dbReference type="Pfam" id="PF15977"/>
    </source>
</evidence>
<reference evidence="2" key="1">
    <citation type="submission" date="2019-03" db="EMBL/GenBank/DDBJ databases">
        <title>Complete genome sequences of Enterobacter asburiae str. MRY18-106 isolated from a patient in Japan.</title>
        <authorList>
            <person name="Sekizuka T."/>
            <person name="Matsui M."/>
            <person name="Takara T."/>
            <person name="Uechi A."/>
            <person name="Harakuni M."/>
            <person name="Kimura T."/>
            <person name="Suzuki S."/>
            <person name="Kuroda M."/>
        </authorList>
    </citation>
    <scope>NUCLEOTIDE SEQUENCE</scope>
    <source>
        <strain evidence="2">MRY18-106</strain>
    </source>
</reference>
<dbReference type="AlphaFoldDB" id="A0A455VMF4"/>
<gene>
    <name evidence="2" type="ORF">MRY18106EAS_10250</name>
</gene>
<dbReference type="InterPro" id="IPR041687">
    <property type="entry name" value="HTH_46"/>
</dbReference>
<feature type="domain" description="IprA winged helix-turn-helix" evidence="1">
    <location>
        <begin position="133"/>
        <end position="200"/>
    </location>
</feature>
<organism evidence="2">
    <name type="scientific">Enterobacter asburiae</name>
    <dbReference type="NCBI Taxonomy" id="61645"/>
    <lineage>
        <taxon>Bacteria</taxon>
        <taxon>Pseudomonadati</taxon>
        <taxon>Pseudomonadota</taxon>
        <taxon>Gammaproteobacteria</taxon>
        <taxon>Enterobacterales</taxon>
        <taxon>Enterobacteriaceae</taxon>
        <taxon>Enterobacter</taxon>
        <taxon>Enterobacter cloacae complex</taxon>
    </lineage>
</organism>
<accession>A0A455VMF4</accession>